<evidence type="ECO:0000313" key="4">
    <source>
        <dbReference type="EMBL" id="QDQ42718.1"/>
    </source>
</evidence>
<keyword evidence="3" id="KW-1133">Transmembrane helix</keyword>
<dbReference type="RefSeq" id="WP_052250375.1">
    <property type="nucleotide sequence ID" value="NZ_JQNX01000001.1"/>
</dbReference>
<dbReference type="AlphaFoldDB" id="A0A516TN89"/>
<feature type="region of interest" description="Disordered" evidence="2">
    <location>
        <begin position="444"/>
        <end position="539"/>
    </location>
</feature>
<dbReference type="KEGG" id="mkc:kam1_1498"/>
<proteinExistence type="predicted"/>
<dbReference type="OrthoDB" id="188884at2"/>
<sequence>MRFDLKKEKISKDLGKNGLIEDREAEGLFVEQTEAPKARTTGIRKGKCINFGECEEAGKITEVPEGAEFVCKACKKPLEEVTRYAARSSRSLFPLIGGIGLVIVAVLALLFVIPLFNGMINGQKGIFKVLESKPSLLQAEEAIKAQIPKGFAFVDIKEKSAVKDQNGQWNLDYEVTVQPQLTLFWVPVGPVLPGKERLEGVPKDLQPWAKSHIKDLLFTLDQEPGMVYYQDQKRTAFEANQPVTLDWKVKAIKQADGGWKFLNEENKFPWAAMPEQTIPGTQKTVLYSAYDLATALRQEDSQWVDLANRLKEIDKQAAQVYMDAKSEVSSPGRKPKYLQPGTGGPTTAAEGAGIGAAGGALIGGLAGGGAGAGWGALGGLILGGLGGGLYSYEKEKKAWRARVAAHNAALRRAAAKAREEKERLLEQYAQELRQMAENRRLALSGVNPIPNPSSQSPQIPASPAPYMPTTSSQPLPPPPFPSNSPASSPSYPQFPGSVPPAEGYGPPPGAPPLPPPPYPQGSSYPPPFAPPPSPPPLVP</sequence>
<protein>
    <submittedName>
        <fullName evidence="4">Uncharacterized protein</fullName>
    </submittedName>
</protein>
<feature type="region of interest" description="Disordered" evidence="2">
    <location>
        <begin position="324"/>
        <end position="346"/>
    </location>
</feature>
<dbReference type="EMBL" id="CP037899">
    <property type="protein sequence ID" value="QDQ42718.1"/>
    <property type="molecule type" value="Genomic_DNA"/>
</dbReference>
<evidence type="ECO:0000256" key="2">
    <source>
        <dbReference type="SAM" id="MobiDB-lite"/>
    </source>
</evidence>
<organism evidence="4 5">
    <name type="scientific">Methylacidiphilum kamchatkense Kam1</name>
    <dbReference type="NCBI Taxonomy" id="1202785"/>
    <lineage>
        <taxon>Bacteria</taxon>
        <taxon>Pseudomonadati</taxon>
        <taxon>Verrucomicrobiota</taxon>
        <taxon>Methylacidiphilae</taxon>
        <taxon>Methylacidiphilales</taxon>
        <taxon>Methylacidiphilaceae</taxon>
        <taxon>Methylacidiphilum (ex Ratnadevi et al. 2023)</taxon>
    </lineage>
</organism>
<dbReference type="Proteomes" id="UP000315925">
    <property type="component" value="Chromosome"/>
</dbReference>
<feature type="transmembrane region" description="Helical" evidence="3">
    <location>
        <begin position="92"/>
        <end position="116"/>
    </location>
</feature>
<evidence type="ECO:0000256" key="1">
    <source>
        <dbReference type="SAM" id="Coils"/>
    </source>
</evidence>
<feature type="coiled-coil region" evidence="1">
    <location>
        <begin position="403"/>
        <end position="441"/>
    </location>
</feature>
<reference evidence="5" key="1">
    <citation type="submission" date="2019-03" db="EMBL/GenBank/DDBJ databases">
        <title>Complete genome of Methylacidiphilum kamchatkense Kam1.</title>
        <authorList>
            <person name="Kruse T."/>
            <person name="Murarilal Ratnadevi C."/>
            <person name="Erikstad H.-A."/>
            <person name="Birkeland N.-K."/>
        </authorList>
    </citation>
    <scope>NUCLEOTIDE SEQUENCE [LARGE SCALE GENOMIC DNA]</scope>
    <source>
        <strain evidence="5">kam1</strain>
    </source>
</reference>
<evidence type="ECO:0000313" key="5">
    <source>
        <dbReference type="Proteomes" id="UP000315925"/>
    </source>
</evidence>
<accession>A0A516TN89</accession>
<feature type="compositionally biased region" description="Pro residues" evidence="2">
    <location>
        <begin position="505"/>
        <end position="539"/>
    </location>
</feature>
<keyword evidence="3" id="KW-0472">Membrane</keyword>
<keyword evidence="3" id="KW-0812">Transmembrane</keyword>
<name>A0A516TN89_9BACT</name>
<evidence type="ECO:0000256" key="3">
    <source>
        <dbReference type="SAM" id="Phobius"/>
    </source>
</evidence>
<keyword evidence="1" id="KW-0175">Coiled coil</keyword>
<gene>
    <name evidence="4" type="ORF">kam1_1498</name>
</gene>